<dbReference type="EMBL" id="JAAKZG010000024">
    <property type="protein sequence ID" value="NGN45037.1"/>
    <property type="molecule type" value="Genomic_DNA"/>
</dbReference>
<accession>A0A7C9RC79</accession>
<dbReference type="SMART" id="SM00922">
    <property type="entry name" value="MR_MLE"/>
    <property type="match status" value="1"/>
</dbReference>
<evidence type="ECO:0000313" key="3">
    <source>
        <dbReference type="EMBL" id="NGN45037.1"/>
    </source>
</evidence>
<organism evidence="3 4">
    <name type="scientific">Mesorhizobium zhangyense</name>
    <dbReference type="NCBI Taxonomy" id="1776730"/>
    <lineage>
        <taxon>Bacteria</taxon>
        <taxon>Pseudomonadati</taxon>
        <taxon>Pseudomonadota</taxon>
        <taxon>Alphaproteobacteria</taxon>
        <taxon>Hyphomicrobiales</taxon>
        <taxon>Phyllobacteriaceae</taxon>
        <taxon>Mesorhizobium</taxon>
    </lineage>
</organism>
<dbReference type="PANTHER" id="PTHR48080">
    <property type="entry name" value="D-GALACTONATE DEHYDRATASE-RELATED"/>
    <property type="match status" value="1"/>
</dbReference>
<dbReference type="PROSITE" id="PS00908">
    <property type="entry name" value="MR_MLE_1"/>
    <property type="match status" value="1"/>
</dbReference>
<dbReference type="RefSeq" id="WP_165121411.1">
    <property type="nucleotide sequence ID" value="NZ_JAAKZG010000024.1"/>
</dbReference>
<dbReference type="GO" id="GO:0016829">
    <property type="term" value="F:lyase activity"/>
    <property type="evidence" value="ECO:0007669"/>
    <property type="project" value="UniProtKB-KW"/>
</dbReference>
<dbReference type="SUPFAM" id="SSF51604">
    <property type="entry name" value="Enolase C-terminal domain-like"/>
    <property type="match status" value="1"/>
</dbReference>
<dbReference type="InterPro" id="IPR036849">
    <property type="entry name" value="Enolase-like_C_sf"/>
</dbReference>
<dbReference type="SFLD" id="SFLDG00179">
    <property type="entry name" value="mandelate_racemase"/>
    <property type="match status" value="1"/>
</dbReference>
<evidence type="ECO:0000259" key="2">
    <source>
        <dbReference type="SMART" id="SM00922"/>
    </source>
</evidence>
<name>A0A7C9RC79_9HYPH</name>
<dbReference type="InterPro" id="IPR034593">
    <property type="entry name" value="DgoD-like"/>
</dbReference>
<dbReference type="SUPFAM" id="SSF54826">
    <property type="entry name" value="Enolase N-terminal domain-like"/>
    <property type="match status" value="1"/>
</dbReference>
<protein>
    <submittedName>
        <fullName evidence="3">Mandelate racemase/muconate lactonizing enzyme family protein</fullName>
    </submittedName>
</protein>
<dbReference type="InterPro" id="IPR013342">
    <property type="entry name" value="Mandelate_racemase_C"/>
</dbReference>
<feature type="domain" description="Mandelate racemase/muconate lactonizing enzyme C-terminal" evidence="2">
    <location>
        <begin position="131"/>
        <end position="236"/>
    </location>
</feature>
<comment type="caution">
    <text evidence="3">The sequence shown here is derived from an EMBL/GenBank/DDBJ whole genome shotgun (WGS) entry which is preliminary data.</text>
</comment>
<proteinExistence type="predicted"/>
<sequence length="389" mass="42977">MKIETVKTFVVDAYRANYVFVKIITDDGTYGVGEGTVEHREQAVAHAIGEFEPLLLGRDPFATDAIVELLSRDSYWRTGVVIRSAIAAIEAALLDLKGKSLGVPVYELLGGKQRDRVPVYGNAWFAGARTAEDFAEKARNIVAQGWRALKWDPFGQNYLRLERTERMRAIGIVEAVRDAVGPDVELMIEGHGRFDVSTAISVAKDLAPFRPYWFEEPIPPESIPALADVRSKSPVPIAAGERYYEIQRFQELIAAHAVDYVQPDVSHVGGLAEARRIAAIAHAQYLPICPHNPLGPIANAMTLHVAASTPNFAWLETMVSDVSWRSEIVREHVVIRDGHMVIPTAPGLGIDINEDACAEYPPKPYLLRHYNGSLTNIRPAASVPFYQTA</sequence>
<dbReference type="Pfam" id="PF13378">
    <property type="entry name" value="MR_MLE_C"/>
    <property type="match status" value="1"/>
</dbReference>
<keyword evidence="1" id="KW-0456">Lyase</keyword>
<gene>
    <name evidence="3" type="ORF">G6N74_28685</name>
</gene>
<dbReference type="Gene3D" id="3.20.20.120">
    <property type="entry name" value="Enolase-like C-terminal domain"/>
    <property type="match status" value="1"/>
</dbReference>
<dbReference type="PANTHER" id="PTHR48080:SF2">
    <property type="entry name" value="D-GALACTONATE DEHYDRATASE"/>
    <property type="match status" value="1"/>
</dbReference>
<evidence type="ECO:0000313" key="4">
    <source>
        <dbReference type="Proteomes" id="UP000481252"/>
    </source>
</evidence>
<dbReference type="InterPro" id="IPR029017">
    <property type="entry name" value="Enolase-like_N"/>
</dbReference>
<dbReference type="CDD" id="cd03316">
    <property type="entry name" value="MR_like"/>
    <property type="match status" value="1"/>
</dbReference>
<dbReference type="SFLD" id="SFLDS00001">
    <property type="entry name" value="Enolase"/>
    <property type="match status" value="1"/>
</dbReference>
<keyword evidence="4" id="KW-1185">Reference proteome</keyword>
<dbReference type="Gene3D" id="3.30.390.10">
    <property type="entry name" value="Enolase-like, N-terminal domain"/>
    <property type="match status" value="1"/>
</dbReference>
<dbReference type="GO" id="GO:0009063">
    <property type="term" value="P:amino acid catabolic process"/>
    <property type="evidence" value="ECO:0007669"/>
    <property type="project" value="InterPro"/>
</dbReference>
<reference evidence="3 4" key="1">
    <citation type="submission" date="2020-02" db="EMBL/GenBank/DDBJ databases">
        <title>Genome sequence of the type strain CGMCC 1.15528 of Mesorhizobium zhangyense.</title>
        <authorList>
            <person name="Gao J."/>
            <person name="Sun J."/>
        </authorList>
    </citation>
    <scope>NUCLEOTIDE SEQUENCE [LARGE SCALE GENOMIC DNA]</scope>
    <source>
        <strain evidence="3 4">CGMCC 1.15528</strain>
    </source>
</reference>
<evidence type="ECO:0000256" key="1">
    <source>
        <dbReference type="ARBA" id="ARBA00023239"/>
    </source>
</evidence>
<dbReference type="InterPro" id="IPR029065">
    <property type="entry name" value="Enolase_C-like"/>
</dbReference>
<dbReference type="Proteomes" id="UP000481252">
    <property type="component" value="Unassembled WGS sequence"/>
</dbReference>
<dbReference type="InterPro" id="IPR018110">
    <property type="entry name" value="Mandel_Rmase/mucon_lact_enz_CS"/>
</dbReference>
<dbReference type="GO" id="GO:0000287">
    <property type="term" value="F:magnesium ion binding"/>
    <property type="evidence" value="ECO:0007669"/>
    <property type="project" value="UniProtKB-ARBA"/>
</dbReference>
<dbReference type="InterPro" id="IPR013341">
    <property type="entry name" value="Mandelate_racemase_N_dom"/>
</dbReference>
<dbReference type="AlphaFoldDB" id="A0A7C9RC79"/>
<dbReference type="Pfam" id="PF02746">
    <property type="entry name" value="MR_MLE_N"/>
    <property type="match status" value="1"/>
</dbReference>